<dbReference type="InterPro" id="IPR000845">
    <property type="entry name" value="Nucleoside_phosphorylase_d"/>
</dbReference>
<dbReference type="InterPro" id="IPR002182">
    <property type="entry name" value="NB-ARC"/>
</dbReference>
<protein>
    <submittedName>
        <fullName evidence="3">Kinesin light chain, variant</fullName>
    </submittedName>
</protein>
<dbReference type="SUPFAM" id="SSF53167">
    <property type="entry name" value="Purine and uridine phosphorylases"/>
    <property type="match status" value="1"/>
</dbReference>
<dbReference type="PANTHER" id="PTHR46082">
    <property type="entry name" value="ATP/GTP-BINDING PROTEIN-RELATED"/>
    <property type="match status" value="1"/>
</dbReference>
<dbReference type="Gene3D" id="3.40.50.1580">
    <property type="entry name" value="Nucleoside phosphorylase domain"/>
    <property type="match status" value="1"/>
</dbReference>
<proteinExistence type="predicted"/>
<dbReference type="GO" id="GO:0003824">
    <property type="term" value="F:catalytic activity"/>
    <property type="evidence" value="ECO:0007669"/>
    <property type="project" value="InterPro"/>
</dbReference>
<dbReference type="AlphaFoldDB" id="A0AA38S121"/>
<keyword evidence="4" id="KW-1185">Reference proteome</keyword>
<dbReference type="SUPFAM" id="SSF52540">
    <property type="entry name" value="P-loop containing nucleoside triphosphate hydrolases"/>
    <property type="match status" value="1"/>
</dbReference>
<reference evidence="3" key="1">
    <citation type="submission" date="2022-07" db="EMBL/GenBank/DDBJ databases">
        <title>Fungi with potential for degradation of polypropylene.</title>
        <authorList>
            <person name="Gostincar C."/>
        </authorList>
    </citation>
    <scope>NUCLEOTIDE SEQUENCE</scope>
    <source>
        <strain evidence="3">EXF-13308</strain>
    </source>
</reference>
<sequence length="675" mass="75821">MNEKQLRRTDYHVAWICPVSDIELLPSRLMLDEEHPPPPYNTDYDDNTYIFGKMAGHNVVLATCPRGMTGNVYAGRLTGSMFKTFPNIKMAMLVGIGGGVPSRDPSIDALQDIHLGDVVVGWPGDGKPACVYYESGRSKVDGEFEILGTVDRPDWALLHAVDKLSSDHDVGRTDFSSHLRRLLSNKRRNYSHPGLEHDRLFMPDYHHEGGGYGPDCSECDVDKLVERKSRTEEQKSEFVFHQGRIATGNSVIQDGELRDRISERCGGVHCIEMEAAGVDATRKCLVIRGISDYADSHKNDKWKHYAAGNAAVFARELLGKIPPATVKNMETEVGCKFIVPFGRNESFVGRTEILHRLLERIPPSTHRDDCQRTVVQGLGGVGKTHIVLEAAYRFREIHPHCSIFWVPALNVTTFENAYREIGHQLELKGIDDDKADVKTLVKTALSRESTQEWLLIVDNADNWDLLFDDAALADYLPFSRRGSLLLTTRNYQVATRIVELEQAIIAVPEMSRTESLGLLKKGVKPTQVDDTDSANKLLEFLTDLPLAIKQASAYIAKTGISASRYFTHCQTSDKALIKLLSKDFEDRGRYKTTEESKNPIAMTWLISFNHISRDAPLAAQYLRFISFLAERNIPVSLLPPGDDDLDMDEAIGTLKAYAFITELNDPQFFDIHRLR</sequence>
<evidence type="ECO:0000259" key="1">
    <source>
        <dbReference type="Pfam" id="PF00931"/>
    </source>
</evidence>
<dbReference type="GO" id="GO:0043531">
    <property type="term" value="F:ADP binding"/>
    <property type="evidence" value="ECO:0007669"/>
    <property type="project" value="InterPro"/>
</dbReference>
<dbReference type="InterPro" id="IPR027417">
    <property type="entry name" value="P-loop_NTPase"/>
</dbReference>
<dbReference type="Proteomes" id="UP001174694">
    <property type="component" value="Unassembled WGS sequence"/>
</dbReference>
<dbReference type="PANTHER" id="PTHR46082:SF6">
    <property type="entry name" value="AAA+ ATPASE DOMAIN-CONTAINING PROTEIN-RELATED"/>
    <property type="match status" value="1"/>
</dbReference>
<organism evidence="3 4">
    <name type="scientific">Pleurostoma richardsiae</name>
    <dbReference type="NCBI Taxonomy" id="41990"/>
    <lineage>
        <taxon>Eukaryota</taxon>
        <taxon>Fungi</taxon>
        <taxon>Dikarya</taxon>
        <taxon>Ascomycota</taxon>
        <taxon>Pezizomycotina</taxon>
        <taxon>Sordariomycetes</taxon>
        <taxon>Sordariomycetidae</taxon>
        <taxon>Calosphaeriales</taxon>
        <taxon>Pleurostomataceae</taxon>
        <taxon>Pleurostoma</taxon>
    </lineage>
</organism>
<dbReference type="InterPro" id="IPR035994">
    <property type="entry name" value="Nucleoside_phosphorylase_sf"/>
</dbReference>
<gene>
    <name evidence="3" type="ORF">NKR23_g4974</name>
</gene>
<dbReference type="Pfam" id="PF00931">
    <property type="entry name" value="NB-ARC"/>
    <property type="match status" value="1"/>
</dbReference>
<evidence type="ECO:0000259" key="2">
    <source>
        <dbReference type="Pfam" id="PF01048"/>
    </source>
</evidence>
<evidence type="ECO:0000313" key="3">
    <source>
        <dbReference type="EMBL" id="KAJ9148674.1"/>
    </source>
</evidence>
<accession>A0AA38S121</accession>
<dbReference type="InterPro" id="IPR053137">
    <property type="entry name" value="NLR-like"/>
</dbReference>
<evidence type="ECO:0000313" key="4">
    <source>
        <dbReference type="Proteomes" id="UP001174694"/>
    </source>
</evidence>
<dbReference type="EMBL" id="JANBVO010000012">
    <property type="protein sequence ID" value="KAJ9148674.1"/>
    <property type="molecule type" value="Genomic_DNA"/>
</dbReference>
<dbReference type="Pfam" id="PF01048">
    <property type="entry name" value="PNP_UDP_1"/>
    <property type="match status" value="1"/>
</dbReference>
<feature type="domain" description="Nucleoside phosphorylase" evidence="2">
    <location>
        <begin position="44"/>
        <end position="304"/>
    </location>
</feature>
<dbReference type="GO" id="GO:0009116">
    <property type="term" value="P:nucleoside metabolic process"/>
    <property type="evidence" value="ECO:0007669"/>
    <property type="project" value="InterPro"/>
</dbReference>
<feature type="domain" description="NB-ARC" evidence="1">
    <location>
        <begin position="367"/>
        <end position="527"/>
    </location>
</feature>
<dbReference type="Gene3D" id="3.40.50.300">
    <property type="entry name" value="P-loop containing nucleotide triphosphate hydrolases"/>
    <property type="match status" value="1"/>
</dbReference>
<comment type="caution">
    <text evidence="3">The sequence shown here is derived from an EMBL/GenBank/DDBJ whole genome shotgun (WGS) entry which is preliminary data.</text>
</comment>
<name>A0AA38S121_9PEZI</name>